<proteinExistence type="predicted"/>
<dbReference type="InterPro" id="IPR050545">
    <property type="entry name" value="Mycobact_MmpL"/>
</dbReference>
<dbReference type="AlphaFoldDB" id="A0A380FN54"/>
<evidence type="ECO:0000259" key="7">
    <source>
        <dbReference type="Pfam" id="PF03176"/>
    </source>
</evidence>
<sequence>MNGLKSLDTNKKIEDEFGQDSEKAQIRVVFKSDADNGIVKPQVTKDIKSALKDIKDDDKDVKNVTDPFESKQISKDKTTAFADVNYDVSATNLSDKSRDNVKDKIDKIEKEHNVQVERMGTGMESTEIGGSSESIGIIVAFVVLFITFGSFIAAGMPIVQCYSRSWYRCRNYFIVNLCL</sequence>
<keyword evidence="5 6" id="KW-0472">Membrane</keyword>
<evidence type="ECO:0000256" key="4">
    <source>
        <dbReference type="ARBA" id="ARBA00022989"/>
    </source>
</evidence>
<evidence type="ECO:0000256" key="3">
    <source>
        <dbReference type="ARBA" id="ARBA00022692"/>
    </source>
</evidence>
<evidence type="ECO:0000256" key="6">
    <source>
        <dbReference type="SAM" id="Phobius"/>
    </source>
</evidence>
<name>A0A380FN54_STAGA</name>
<feature type="domain" description="Membrane transport protein MMPL" evidence="7">
    <location>
        <begin position="5"/>
        <end position="159"/>
    </location>
</feature>
<protein>
    <submittedName>
        <fullName evidence="8">RND superfamily drug exporter</fullName>
    </submittedName>
</protein>
<evidence type="ECO:0000256" key="5">
    <source>
        <dbReference type="ARBA" id="ARBA00023136"/>
    </source>
</evidence>
<evidence type="ECO:0000256" key="1">
    <source>
        <dbReference type="ARBA" id="ARBA00004651"/>
    </source>
</evidence>
<dbReference type="InterPro" id="IPR004869">
    <property type="entry name" value="MMPL_dom"/>
</dbReference>
<keyword evidence="2" id="KW-1003">Cell membrane</keyword>
<keyword evidence="4 6" id="KW-1133">Transmembrane helix</keyword>
<dbReference type="Pfam" id="PF03176">
    <property type="entry name" value="MMPL"/>
    <property type="match status" value="1"/>
</dbReference>
<comment type="subcellular location">
    <subcellularLocation>
        <location evidence="1">Cell membrane</location>
        <topology evidence="1">Multi-pass membrane protein</topology>
    </subcellularLocation>
</comment>
<evidence type="ECO:0000313" key="9">
    <source>
        <dbReference type="Proteomes" id="UP000255277"/>
    </source>
</evidence>
<dbReference type="PANTHER" id="PTHR33406">
    <property type="entry name" value="MEMBRANE PROTEIN MJ1562-RELATED"/>
    <property type="match status" value="1"/>
</dbReference>
<gene>
    <name evidence="8" type="ORF">NCTC12195_04557</name>
</gene>
<reference evidence="8 9" key="1">
    <citation type="submission" date="2018-06" db="EMBL/GenBank/DDBJ databases">
        <authorList>
            <consortium name="Pathogen Informatics"/>
            <person name="Doyle S."/>
        </authorList>
    </citation>
    <scope>NUCLEOTIDE SEQUENCE [LARGE SCALE GENOMIC DNA]</scope>
    <source>
        <strain evidence="8 9">NCTC12195</strain>
    </source>
</reference>
<dbReference type="GO" id="GO:0005886">
    <property type="term" value="C:plasma membrane"/>
    <property type="evidence" value="ECO:0007669"/>
    <property type="project" value="UniProtKB-SubCell"/>
</dbReference>
<evidence type="ECO:0000313" key="8">
    <source>
        <dbReference type="EMBL" id="SUM35029.1"/>
    </source>
</evidence>
<keyword evidence="3 6" id="KW-0812">Transmembrane</keyword>
<dbReference type="PANTHER" id="PTHR33406:SF13">
    <property type="entry name" value="MEMBRANE PROTEIN YDFJ"/>
    <property type="match status" value="1"/>
</dbReference>
<evidence type="ECO:0000256" key="2">
    <source>
        <dbReference type="ARBA" id="ARBA00022475"/>
    </source>
</evidence>
<dbReference type="EMBL" id="UHDK01000001">
    <property type="protein sequence ID" value="SUM35029.1"/>
    <property type="molecule type" value="Genomic_DNA"/>
</dbReference>
<accession>A0A380FN54</accession>
<dbReference type="Proteomes" id="UP000255277">
    <property type="component" value="Unassembled WGS sequence"/>
</dbReference>
<feature type="transmembrane region" description="Helical" evidence="6">
    <location>
        <begin position="135"/>
        <end position="159"/>
    </location>
</feature>
<organism evidence="8 9">
    <name type="scientific">Staphylococcus gallinarum</name>
    <dbReference type="NCBI Taxonomy" id="1293"/>
    <lineage>
        <taxon>Bacteria</taxon>
        <taxon>Bacillati</taxon>
        <taxon>Bacillota</taxon>
        <taxon>Bacilli</taxon>
        <taxon>Bacillales</taxon>
        <taxon>Staphylococcaceae</taxon>
        <taxon>Staphylococcus</taxon>
    </lineage>
</organism>